<dbReference type="SMART" id="SM00855">
    <property type="entry name" value="PGAM"/>
    <property type="match status" value="1"/>
</dbReference>
<proteinExistence type="predicted"/>
<dbReference type="CDD" id="cd07067">
    <property type="entry name" value="HP_PGM_like"/>
    <property type="match status" value="1"/>
</dbReference>
<gene>
    <name evidence="1" type="primary">sixA</name>
    <name evidence="1" type="ORF">ENJ98_00870</name>
</gene>
<dbReference type="EMBL" id="DROM01000056">
    <property type="protein sequence ID" value="HHH12769.1"/>
    <property type="molecule type" value="Genomic_DNA"/>
</dbReference>
<dbReference type="NCBIfam" id="TIGR00249">
    <property type="entry name" value="sixA"/>
    <property type="match status" value="1"/>
</dbReference>
<dbReference type="AlphaFoldDB" id="A0A7C5IXS4"/>
<evidence type="ECO:0000313" key="1">
    <source>
        <dbReference type="EMBL" id="HHH12769.1"/>
    </source>
</evidence>
<organism evidence="1">
    <name type="scientific">Thiolapillus brandeum</name>
    <dbReference type="NCBI Taxonomy" id="1076588"/>
    <lineage>
        <taxon>Bacteria</taxon>
        <taxon>Pseudomonadati</taxon>
        <taxon>Pseudomonadota</taxon>
        <taxon>Gammaproteobacteria</taxon>
        <taxon>Chromatiales</taxon>
        <taxon>Sedimenticolaceae</taxon>
        <taxon>Thiolapillus</taxon>
    </lineage>
</organism>
<feature type="non-terminal residue" evidence="1">
    <location>
        <position position="118"/>
    </location>
</feature>
<dbReference type="InterPro" id="IPR029033">
    <property type="entry name" value="His_PPase_superfam"/>
</dbReference>
<reference evidence="1" key="1">
    <citation type="journal article" date="2020" name="mSystems">
        <title>Genome- and Community-Level Interaction Insights into Carbon Utilization and Element Cycling Functions of Hydrothermarchaeota in Hydrothermal Sediment.</title>
        <authorList>
            <person name="Zhou Z."/>
            <person name="Liu Y."/>
            <person name="Xu W."/>
            <person name="Pan J."/>
            <person name="Luo Z.H."/>
            <person name="Li M."/>
        </authorList>
    </citation>
    <scope>NUCLEOTIDE SEQUENCE [LARGE SCALE GENOMIC DNA]</scope>
    <source>
        <strain evidence="1">HyVt-535</strain>
    </source>
</reference>
<dbReference type="SUPFAM" id="SSF53254">
    <property type="entry name" value="Phosphoglycerate mutase-like"/>
    <property type="match status" value="1"/>
</dbReference>
<dbReference type="InterPro" id="IPR004449">
    <property type="entry name" value="SixA"/>
</dbReference>
<protein>
    <submittedName>
        <fullName evidence="1">Phosphohistidine phosphatase SixA</fullName>
    </submittedName>
</protein>
<sequence length="118" mass="12953">MKLYLMQHGQALSKEEDAQRPLSGQGAQEVERLARFLEGAGVRVARVIHSGKLRACQTAGILAAAIAPGVELEESGLLDPNEDPRALDWQSDAWDRDTLIVGHLPYMARLVSHLLLDE</sequence>
<dbReference type="Proteomes" id="UP000886100">
    <property type="component" value="Unassembled WGS sequence"/>
</dbReference>
<dbReference type="Pfam" id="PF00300">
    <property type="entry name" value="His_Phos_1"/>
    <property type="match status" value="1"/>
</dbReference>
<comment type="caution">
    <text evidence="1">The sequence shown here is derived from an EMBL/GenBank/DDBJ whole genome shotgun (WGS) entry which is preliminary data.</text>
</comment>
<accession>A0A7C5IXS4</accession>
<dbReference type="GO" id="GO:0005737">
    <property type="term" value="C:cytoplasm"/>
    <property type="evidence" value="ECO:0007669"/>
    <property type="project" value="InterPro"/>
</dbReference>
<dbReference type="Gene3D" id="3.40.50.1240">
    <property type="entry name" value="Phosphoglycerate mutase-like"/>
    <property type="match status" value="1"/>
</dbReference>
<name>A0A7C5IXS4_9GAMM</name>
<dbReference type="GO" id="GO:0101006">
    <property type="term" value="F:protein histidine phosphatase activity"/>
    <property type="evidence" value="ECO:0007669"/>
    <property type="project" value="InterPro"/>
</dbReference>
<dbReference type="InterPro" id="IPR013078">
    <property type="entry name" value="His_Pase_superF_clade-1"/>
</dbReference>